<dbReference type="Proteomes" id="UP000295258">
    <property type="component" value="Unassembled WGS sequence"/>
</dbReference>
<proteinExistence type="predicted"/>
<dbReference type="EMBL" id="SMKO01000110">
    <property type="protein sequence ID" value="TDC99595.1"/>
    <property type="molecule type" value="Genomic_DNA"/>
</dbReference>
<feature type="region of interest" description="Disordered" evidence="1">
    <location>
        <begin position="549"/>
        <end position="571"/>
    </location>
</feature>
<dbReference type="AlphaFoldDB" id="A0A4V2Y9F0"/>
<dbReference type="RefSeq" id="WP_132599452.1">
    <property type="nucleotide sequence ID" value="NZ_SMKO01000110.1"/>
</dbReference>
<keyword evidence="2" id="KW-0472">Membrane</keyword>
<feature type="transmembrane region" description="Helical" evidence="2">
    <location>
        <begin position="54"/>
        <end position="82"/>
    </location>
</feature>
<protein>
    <submittedName>
        <fullName evidence="3">Uncharacterized protein</fullName>
    </submittedName>
</protein>
<reference evidence="3 4" key="1">
    <citation type="submission" date="2019-03" db="EMBL/GenBank/DDBJ databases">
        <title>Draft genome sequences of novel Actinobacteria.</title>
        <authorList>
            <person name="Sahin N."/>
            <person name="Ay H."/>
            <person name="Saygin H."/>
        </authorList>
    </citation>
    <scope>NUCLEOTIDE SEQUENCE [LARGE SCALE GENOMIC DNA]</scope>
    <source>
        <strain evidence="3 4">KC310</strain>
    </source>
</reference>
<accession>A0A4V2Y9F0</accession>
<evidence type="ECO:0000256" key="2">
    <source>
        <dbReference type="SAM" id="Phobius"/>
    </source>
</evidence>
<evidence type="ECO:0000313" key="4">
    <source>
        <dbReference type="Proteomes" id="UP000295258"/>
    </source>
</evidence>
<feature type="transmembrane region" description="Helical" evidence="2">
    <location>
        <begin position="135"/>
        <end position="157"/>
    </location>
</feature>
<feature type="transmembrane region" description="Helical" evidence="2">
    <location>
        <begin position="7"/>
        <end position="34"/>
    </location>
</feature>
<feature type="transmembrane region" description="Helical" evidence="2">
    <location>
        <begin position="178"/>
        <end position="200"/>
    </location>
</feature>
<sequence length="571" mass="59609">MTLVRRAWIAMVTAVVLTLAPLVLLIGSALTLVVGEQVALVNGRPGYTGQPGPALLFSAAVGLAVGAFANVLVVSATTLIAAGRLLNRPISPAGALRACLARWPALLGFVILGVVAGAAVLISSCLVTGPGPGRVFVVLLLGLVAIQGALTIPAVVLERQGLVGALARALSVASGKRLAISATLVAGMILPVLAVVGAYWMSDRAADVVPAAAIGLPLLLLTVPVQGAVLAVLFLKAVPEGELPALRDGLPGPGQSWQPRPPIALGGLLLPGLLLAGMAVFNPLSWREITTGDHWEHTIDPRSGVTHTRLTWMDYDRDGIDAFVVGRDGRPSLVSAEKQLICDDRRCREHRWATLESPGGEVFGDVSVGPGDGYFVARIQEPNLTSWLCDHRARCVPGTDLEVPGRTFPSLVTDVGSDGRAVIAYQKNRPGHKAGLTLVTCRDPRCTDTTKATTQDVDAEPIVDVAASANGRIIAAVAHRHKGTLSIHSCDLTECRKPIVINQVSREGAQGVEVITRPDGRPVVLYEGRNGPPALVSCQSPDCARTDSARLPIARPHPTAPGTRPAPGSLP</sequence>
<keyword evidence="4" id="KW-1185">Reference proteome</keyword>
<keyword evidence="2" id="KW-0812">Transmembrane</keyword>
<comment type="caution">
    <text evidence="3">The sequence shown here is derived from an EMBL/GenBank/DDBJ whole genome shotgun (WGS) entry which is preliminary data.</text>
</comment>
<organism evidence="3 4">
    <name type="scientific">Nonomuraea deserti</name>
    <dbReference type="NCBI Taxonomy" id="1848322"/>
    <lineage>
        <taxon>Bacteria</taxon>
        <taxon>Bacillati</taxon>
        <taxon>Actinomycetota</taxon>
        <taxon>Actinomycetes</taxon>
        <taxon>Streptosporangiales</taxon>
        <taxon>Streptosporangiaceae</taxon>
        <taxon>Nonomuraea</taxon>
    </lineage>
</organism>
<evidence type="ECO:0000256" key="1">
    <source>
        <dbReference type="SAM" id="MobiDB-lite"/>
    </source>
</evidence>
<feature type="transmembrane region" description="Helical" evidence="2">
    <location>
        <begin position="263"/>
        <end position="281"/>
    </location>
</feature>
<gene>
    <name evidence="3" type="ORF">E1292_31345</name>
</gene>
<feature type="transmembrane region" description="Helical" evidence="2">
    <location>
        <begin position="103"/>
        <end position="129"/>
    </location>
</feature>
<name>A0A4V2Y9F0_9ACTN</name>
<keyword evidence="2" id="KW-1133">Transmembrane helix</keyword>
<evidence type="ECO:0000313" key="3">
    <source>
        <dbReference type="EMBL" id="TDC99595.1"/>
    </source>
</evidence>
<feature type="transmembrane region" description="Helical" evidence="2">
    <location>
        <begin position="212"/>
        <end position="235"/>
    </location>
</feature>